<feature type="transmembrane region" description="Helical" evidence="8">
    <location>
        <begin position="315"/>
        <end position="334"/>
    </location>
</feature>
<feature type="transmembrane region" description="Helical" evidence="8">
    <location>
        <begin position="426"/>
        <end position="450"/>
    </location>
</feature>
<name>A0A967B639_9PROT</name>
<evidence type="ECO:0000313" key="13">
    <source>
        <dbReference type="Proteomes" id="UP000597459"/>
    </source>
</evidence>
<dbReference type="SUPFAM" id="SSF82689">
    <property type="entry name" value="Mechanosensitive channel protein MscS (YggB), C-terminal domain"/>
    <property type="match status" value="1"/>
</dbReference>
<comment type="subcellular location">
    <subcellularLocation>
        <location evidence="1">Cell membrane</location>
        <topology evidence="1">Multi-pass membrane protein</topology>
    </subcellularLocation>
</comment>
<dbReference type="Pfam" id="PF00924">
    <property type="entry name" value="MS_channel_2nd"/>
    <property type="match status" value="1"/>
</dbReference>
<comment type="caution">
    <text evidence="12">The sequence shown here is derived from an EMBL/GenBank/DDBJ whole genome shotgun (WGS) entry which is preliminary data.</text>
</comment>
<dbReference type="Gene3D" id="1.10.287.1260">
    <property type="match status" value="1"/>
</dbReference>
<dbReference type="AlphaFoldDB" id="A0A967B639"/>
<dbReference type="InterPro" id="IPR010920">
    <property type="entry name" value="LSM_dom_sf"/>
</dbReference>
<keyword evidence="4 8" id="KW-0812">Transmembrane</keyword>
<dbReference type="InterPro" id="IPR057485">
    <property type="entry name" value="YbiO-like_TM1"/>
</dbReference>
<evidence type="ECO:0000256" key="3">
    <source>
        <dbReference type="ARBA" id="ARBA00022475"/>
    </source>
</evidence>
<dbReference type="SUPFAM" id="SSF82861">
    <property type="entry name" value="Mechanosensitive channel protein MscS (YggB), transmembrane region"/>
    <property type="match status" value="1"/>
</dbReference>
<feature type="transmembrane region" description="Helical" evidence="8">
    <location>
        <begin position="462"/>
        <end position="485"/>
    </location>
</feature>
<feature type="transmembrane region" description="Helical" evidence="8">
    <location>
        <begin position="599"/>
        <end position="618"/>
    </location>
</feature>
<feature type="transmembrane region" description="Helical" evidence="8">
    <location>
        <begin position="624"/>
        <end position="644"/>
    </location>
</feature>
<dbReference type="GO" id="GO:0008381">
    <property type="term" value="F:mechanosensitive monoatomic ion channel activity"/>
    <property type="evidence" value="ECO:0007669"/>
    <property type="project" value="InterPro"/>
</dbReference>
<evidence type="ECO:0000256" key="2">
    <source>
        <dbReference type="ARBA" id="ARBA00008017"/>
    </source>
</evidence>
<dbReference type="RefSeq" id="WP_166313939.1">
    <property type="nucleotide sequence ID" value="NZ_WOTH01000009.1"/>
</dbReference>
<evidence type="ECO:0000256" key="1">
    <source>
        <dbReference type="ARBA" id="ARBA00004651"/>
    </source>
</evidence>
<dbReference type="Gene3D" id="3.30.70.100">
    <property type="match status" value="1"/>
</dbReference>
<sequence length="864" mass="93487">MLWSNGEYLSPSQETGRRPRWSASVFLILAWLLAAIGAWPFASTAHAADTKAAASSASTLTPQEAQQLLGVLNDPAKRQQFTQTLSLMAKGVQQTAAPASKTAAGQPAVVSPNAVALHSDLTSELSSVKGNLRGYVDNFLGLFTDLRTVGTWFRSEVSTPATRALLVGTFWRAGLVILVALVVEWATTLAMRKPLTNVKAKAESRERAQENMATSAPPSADEKALATDENNQQADAKAVADAKAEGAAKDEIEALQTRAGDQRRQTETLRFLARVPYALMHLGLKLLPIGVFLGVAFGGSAIATDTTQAETVTETLAAAYAAARFLFVLVESALAPRSPMIRLVPVSDSTARMLIRWWNVLVAAPSLVVCLSVLGGEFDLSDRGTQAMIRAVVLVEHIMIAVFIWRLRPIVKRTLDPKRQEVQSSFWSFVLMIAQIWWIPALFLDAALWLVWAAHLRGGYDWILRTTVLTVVIVTAARLLAVLAYGWQDKLFRLDPTLVKKHPDMQQRADRYYPFVRGLLTAIIAFASFIALTESWGIHTVHFFFASQLGTRLLTAAITMVVAVSVAAILWEVINAQLNNQLSHFSASGQSARATRLKTVLPIIRTVLLTVIIIIVLVTSLSQIGINVAPLLTGAGIMGAAIAFGSQSLVKDFITGFFMLVEDAIQVGDWVTTGGVSGTVEHLSIRTVRVRAINGDLHIIPFSSVTSIANTGRDFNQIIVNQVVDLSEDTSRVAKIMADAVDEMRKEDEFKTIIYSGYNDLGVDKSDSNGAVMVGSIRTAAMMKWKVQREFYRRIANRFAKAGIMFYTPTSYTASAPGTSLAISGGLKVPATAGQPANEDKPKAAADNADAPKSPSGDSKHDGA</sequence>
<dbReference type="InterPro" id="IPR049142">
    <property type="entry name" value="MS_channel_1st"/>
</dbReference>
<gene>
    <name evidence="12" type="ORF">GOB87_06305</name>
</gene>
<feature type="transmembrane region" description="Helical" evidence="8">
    <location>
        <begin position="387"/>
        <end position="405"/>
    </location>
</feature>
<evidence type="ECO:0000256" key="7">
    <source>
        <dbReference type="SAM" id="MobiDB-lite"/>
    </source>
</evidence>
<evidence type="ECO:0000259" key="10">
    <source>
        <dbReference type="Pfam" id="PF21088"/>
    </source>
</evidence>
<accession>A0A967B639</accession>
<feature type="transmembrane region" description="Helical" evidence="8">
    <location>
        <begin position="553"/>
        <end position="578"/>
    </location>
</feature>
<dbReference type="SUPFAM" id="SSF50182">
    <property type="entry name" value="Sm-like ribonucleoproteins"/>
    <property type="match status" value="1"/>
</dbReference>
<keyword evidence="5 8" id="KW-1133">Transmembrane helix</keyword>
<keyword evidence="6 8" id="KW-0472">Membrane</keyword>
<feature type="transmembrane region" description="Helical" evidence="8">
    <location>
        <begin position="170"/>
        <end position="191"/>
    </location>
</feature>
<keyword evidence="13" id="KW-1185">Reference proteome</keyword>
<feature type="domain" description="Mechanosensitive ion channel transmembrane helices 2/3" evidence="10">
    <location>
        <begin position="607"/>
        <end position="647"/>
    </location>
</feature>
<keyword evidence="3" id="KW-1003">Cell membrane</keyword>
<evidence type="ECO:0000256" key="8">
    <source>
        <dbReference type="SAM" id="Phobius"/>
    </source>
</evidence>
<reference evidence="12" key="1">
    <citation type="submission" date="2019-11" db="EMBL/GenBank/DDBJ databases">
        <title>Description of new Acetobacter species.</title>
        <authorList>
            <person name="Cleenwerck I."/>
            <person name="Sombolestani A.S."/>
        </authorList>
    </citation>
    <scope>NUCLEOTIDE SEQUENCE</scope>
    <source>
        <strain evidence="12">LMG 1626</strain>
    </source>
</reference>
<dbReference type="GO" id="GO:0005886">
    <property type="term" value="C:plasma membrane"/>
    <property type="evidence" value="ECO:0007669"/>
    <property type="project" value="UniProtKB-SubCell"/>
</dbReference>
<dbReference type="InterPro" id="IPR023408">
    <property type="entry name" value="MscS_beta-dom_sf"/>
</dbReference>
<dbReference type="InterPro" id="IPR045276">
    <property type="entry name" value="YbiO_bact"/>
</dbReference>
<feature type="domain" description="Mechanosensitive ion channel MscS" evidence="9">
    <location>
        <begin position="649"/>
        <end position="711"/>
    </location>
</feature>
<organism evidence="12 13">
    <name type="scientific">Acetobacter estunensis</name>
    <dbReference type="NCBI Taxonomy" id="104097"/>
    <lineage>
        <taxon>Bacteria</taxon>
        <taxon>Pseudomonadati</taxon>
        <taxon>Pseudomonadota</taxon>
        <taxon>Alphaproteobacteria</taxon>
        <taxon>Acetobacterales</taxon>
        <taxon>Acetobacteraceae</taxon>
        <taxon>Acetobacter</taxon>
    </lineage>
</organism>
<feature type="region of interest" description="Disordered" evidence="7">
    <location>
        <begin position="197"/>
        <end position="236"/>
    </location>
</feature>
<feature type="compositionally biased region" description="Basic and acidic residues" evidence="7">
    <location>
        <begin position="200"/>
        <end position="209"/>
    </location>
</feature>
<feature type="transmembrane region" description="Helical" evidence="8">
    <location>
        <begin position="355"/>
        <end position="375"/>
    </location>
</feature>
<feature type="region of interest" description="Disordered" evidence="7">
    <location>
        <begin position="825"/>
        <end position="864"/>
    </location>
</feature>
<dbReference type="Proteomes" id="UP000597459">
    <property type="component" value="Unassembled WGS sequence"/>
</dbReference>
<comment type="similarity">
    <text evidence="2">Belongs to the MscS (TC 1.A.23) family.</text>
</comment>
<dbReference type="Pfam" id="PF21088">
    <property type="entry name" value="MS_channel_1st"/>
    <property type="match status" value="1"/>
</dbReference>
<feature type="transmembrane region" description="Helical" evidence="8">
    <location>
        <begin position="282"/>
        <end position="303"/>
    </location>
</feature>
<feature type="transmembrane region" description="Helical" evidence="8">
    <location>
        <begin position="515"/>
        <end position="533"/>
    </location>
</feature>
<dbReference type="InterPro" id="IPR006685">
    <property type="entry name" value="MscS_channel_2nd"/>
</dbReference>
<evidence type="ECO:0000259" key="9">
    <source>
        <dbReference type="Pfam" id="PF00924"/>
    </source>
</evidence>
<evidence type="ECO:0000256" key="6">
    <source>
        <dbReference type="ARBA" id="ARBA00023136"/>
    </source>
</evidence>
<proteinExistence type="inferred from homology"/>
<dbReference type="Pfam" id="PF25392">
    <property type="entry name" value="MS_channel_TM1"/>
    <property type="match status" value="1"/>
</dbReference>
<feature type="domain" description="Moderate conductance mechanosensitive channel YbiO-like transmembrane helix 1" evidence="11">
    <location>
        <begin position="467"/>
        <end position="542"/>
    </location>
</feature>
<dbReference type="PANTHER" id="PTHR30460:SF0">
    <property type="entry name" value="MODERATE CONDUCTANCE MECHANOSENSITIVE CHANNEL YBIO"/>
    <property type="match status" value="1"/>
</dbReference>
<dbReference type="PANTHER" id="PTHR30460">
    <property type="entry name" value="MODERATE CONDUCTANCE MECHANOSENSITIVE CHANNEL YBIO"/>
    <property type="match status" value="1"/>
</dbReference>
<evidence type="ECO:0000313" key="12">
    <source>
        <dbReference type="EMBL" id="NHO53578.1"/>
    </source>
</evidence>
<evidence type="ECO:0000256" key="5">
    <source>
        <dbReference type="ARBA" id="ARBA00022989"/>
    </source>
</evidence>
<dbReference type="Gene3D" id="2.30.30.60">
    <property type="match status" value="1"/>
</dbReference>
<dbReference type="InterPro" id="IPR011014">
    <property type="entry name" value="MscS_channel_TM-2"/>
</dbReference>
<protein>
    <submittedName>
        <fullName evidence="12">Mechanosensitive ion channel</fullName>
    </submittedName>
</protein>
<dbReference type="EMBL" id="WOTH01000009">
    <property type="protein sequence ID" value="NHO53578.1"/>
    <property type="molecule type" value="Genomic_DNA"/>
</dbReference>
<feature type="transmembrane region" description="Helical" evidence="8">
    <location>
        <begin position="21"/>
        <end position="42"/>
    </location>
</feature>
<evidence type="ECO:0000256" key="4">
    <source>
        <dbReference type="ARBA" id="ARBA00022692"/>
    </source>
</evidence>
<dbReference type="InterPro" id="IPR011066">
    <property type="entry name" value="MscS_channel_C_sf"/>
</dbReference>
<evidence type="ECO:0000259" key="11">
    <source>
        <dbReference type="Pfam" id="PF25392"/>
    </source>
</evidence>